<comment type="similarity">
    <text evidence="2">Belongs to the TsaE family.</text>
</comment>
<evidence type="ECO:0000256" key="6">
    <source>
        <dbReference type="ARBA" id="ARBA00022723"/>
    </source>
</evidence>
<dbReference type="InterPro" id="IPR027417">
    <property type="entry name" value="P-loop_NTPase"/>
</dbReference>
<comment type="subcellular location">
    <subcellularLocation>
        <location evidence="1">Cytoplasm</location>
    </subcellularLocation>
</comment>
<proteinExistence type="inferred from homology"/>
<name>A0A1F7WAN6_9BACT</name>
<dbReference type="AlphaFoldDB" id="A0A1F7WAN6"/>
<dbReference type="EMBL" id="MGFE01000009">
    <property type="protein sequence ID" value="OGL99144.1"/>
    <property type="molecule type" value="Genomic_DNA"/>
</dbReference>
<evidence type="ECO:0000256" key="9">
    <source>
        <dbReference type="ARBA" id="ARBA00022842"/>
    </source>
</evidence>
<evidence type="ECO:0000256" key="10">
    <source>
        <dbReference type="ARBA" id="ARBA00032441"/>
    </source>
</evidence>
<evidence type="ECO:0000256" key="4">
    <source>
        <dbReference type="ARBA" id="ARBA00022490"/>
    </source>
</evidence>
<keyword evidence="5" id="KW-0819">tRNA processing</keyword>
<keyword evidence="7" id="KW-0547">Nucleotide-binding</keyword>
<protein>
    <recommendedName>
        <fullName evidence="3">tRNA threonylcarbamoyladenosine biosynthesis protein TsaE</fullName>
    </recommendedName>
    <alternativeName>
        <fullName evidence="10">t(6)A37 threonylcarbamoyladenosine biosynthesis protein TsaE</fullName>
    </alternativeName>
</protein>
<evidence type="ECO:0000256" key="2">
    <source>
        <dbReference type="ARBA" id="ARBA00007599"/>
    </source>
</evidence>
<keyword evidence="6" id="KW-0479">Metal-binding</keyword>
<dbReference type="Gene3D" id="3.40.50.300">
    <property type="entry name" value="P-loop containing nucleotide triphosphate hydrolases"/>
    <property type="match status" value="1"/>
</dbReference>
<evidence type="ECO:0000313" key="11">
    <source>
        <dbReference type="EMBL" id="OGL99144.1"/>
    </source>
</evidence>
<keyword evidence="8" id="KW-0067">ATP-binding</keyword>
<dbReference type="NCBIfam" id="TIGR00150">
    <property type="entry name" value="T6A_YjeE"/>
    <property type="match status" value="1"/>
</dbReference>
<keyword evidence="9" id="KW-0460">Magnesium</keyword>
<dbReference type="Proteomes" id="UP000176501">
    <property type="component" value="Unassembled WGS sequence"/>
</dbReference>
<gene>
    <name evidence="11" type="ORF">A2304_03250</name>
</gene>
<sequence length="148" mass="15687">MRMISSSPEQTKQIAAEFVATLRGGEVVALDGELGAGKTTFAQGLCEALGVTGPVTSPTFAIMNVYHGKFRVVHLDLYRLKSAREIAALGLEEYLGAPDTVTLIEWPRAVDGVQWNPSHVVSLSAISPGERSINIAYGNGGTSISRGN</sequence>
<evidence type="ECO:0000256" key="3">
    <source>
        <dbReference type="ARBA" id="ARBA00019010"/>
    </source>
</evidence>
<evidence type="ECO:0000256" key="8">
    <source>
        <dbReference type="ARBA" id="ARBA00022840"/>
    </source>
</evidence>
<keyword evidence="11" id="KW-0808">Transferase</keyword>
<accession>A0A1F7WAN6</accession>
<dbReference type="GO" id="GO:0046872">
    <property type="term" value="F:metal ion binding"/>
    <property type="evidence" value="ECO:0007669"/>
    <property type="project" value="UniProtKB-KW"/>
</dbReference>
<comment type="caution">
    <text evidence="11">The sequence shown here is derived from an EMBL/GenBank/DDBJ whole genome shotgun (WGS) entry which is preliminary data.</text>
</comment>
<organism evidence="11 12">
    <name type="scientific">Candidatus Uhrbacteria bacterium RIFOXYB2_FULL_57_15</name>
    <dbReference type="NCBI Taxonomy" id="1802422"/>
    <lineage>
        <taxon>Bacteria</taxon>
        <taxon>Candidatus Uhriibacteriota</taxon>
    </lineage>
</organism>
<dbReference type="GO" id="GO:0005737">
    <property type="term" value="C:cytoplasm"/>
    <property type="evidence" value="ECO:0007669"/>
    <property type="project" value="UniProtKB-SubCell"/>
</dbReference>
<dbReference type="InterPro" id="IPR003442">
    <property type="entry name" value="T6A_TsaE"/>
</dbReference>
<dbReference type="PANTHER" id="PTHR33540">
    <property type="entry name" value="TRNA THREONYLCARBAMOYLADENOSINE BIOSYNTHESIS PROTEIN TSAE"/>
    <property type="match status" value="1"/>
</dbReference>
<dbReference type="GO" id="GO:0005524">
    <property type="term" value="F:ATP binding"/>
    <property type="evidence" value="ECO:0007669"/>
    <property type="project" value="UniProtKB-KW"/>
</dbReference>
<evidence type="ECO:0000313" key="12">
    <source>
        <dbReference type="Proteomes" id="UP000176501"/>
    </source>
</evidence>
<dbReference type="SUPFAM" id="SSF52540">
    <property type="entry name" value="P-loop containing nucleoside triphosphate hydrolases"/>
    <property type="match status" value="1"/>
</dbReference>
<evidence type="ECO:0000256" key="5">
    <source>
        <dbReference type="ARBA" id="ARBA00022694"/>
    </source>
</evidence>
<dbReference type="PANTHER" id="PTHR33540:SF2">
    <property type="entry name" value="TRNA THREONYLCARBAMOYLADENOSINE BIOSYNTHESIS PROTEIN TSAE"/>
    <property type="match status" value="1"/>
</dbReference>
<evidence type="ECO:0000256" key="7">
    <source>
        <dbReference type="ARBA" id="ARBA00022741"/>
    </source>
</evidence>
<reference evidence="11 12" key="1">
    <citation type="journal article" date="2016" name="Nat. Commun.">
        <title>Thousands of microbial genomes shed light on interconnected biogeochemical processes in an aquifer system.</title>
        <authorList>
            <person name="Anantharaman K."/>
            <person name="Brown C.T."/>
            <person name="Hug L.A."/>
            <person name="Sharon I."/>
            <person name="Castelle C.J."/>
            <person name="Probst A.J."/>
            <person name="Thomas B.C."/>
            <person name="Singh A."/>
            <person name="Wilkins M.J."/>
            <person name="Karaoz U."/>
            <person name="Brodie E.L."/>
            <person name="Williams K.H."/>
            <person name="Hubbard S.S."/>
            <person name="Banfield J.F."/>
        </authorList>
    </citation>
    <scope>NUCLEOTIDE SEQUENCE [LARGE SCALE GENOMIC DNA]</scope>
</reference>
<dbReference type="Pfam" id="PF02367">
    <property type="entry name" value="TsaE"/>
    <property type="match status" value="1"/>
</dbReference>
<evidence type="ECO:0000256" key="1">
    <source>
        <dbReference type="ARBA" id="ARBA00004496"/>
    </source>
</evidence>
<dbReference type="GO" id="GO:0002949">
    <property type="term" value="P:tRNA threonylcarbamoyladenosine modification"/>
    <property type="evidence" value="ECO:0007669"/>
    <property type="project" value="InterPro"/>
</dbReference>
<keyword evidence="4" id="KW-0963">Cytoplasm</keyword>
<dbReference type="GO" id="GO:0016740">
    <property type="term" value="F:transferase activity"/>
    <property type="evidence" value="ECO:0007669"/>
    <property type="project" value="UniProtKB-KW"/>
</dbReference>